<protein>
    <submittedName>
        <fullName evidence="2">Uncharacterized protein</fullName>
    </submittedName>
</protein>
<feature type="compositionally biased region" description="Low complexity" evidence="1">
    <location>
        <begin position="19"/>
        <end position="30"/>
    </location>
</feature>
<keyword evidence="3" id="KW-1185">Reference proteome</keyword>
<feature type="non-terminal residue" evidence="2">
    <location>
        <position position="84"/>
    </location>
</feature>
<accession>A0A2P5DLD0</accession>
<evidence type="ECO:0000313" key="3">
    <source>
        <dbReference type="Proteomes" id="UP000237105"/>
    </source>
</evidence>
<feature type="compositionally biased region" description="Low complexity" evidence="1">
    <location>
        <begin position="1"/>
        <end position="12"/>
    </location>
</feature>
<dbReference type="EMBL" id="JXTB01000030">
    <property type="protein sequence ID" value="PON74110.1"/>
    <property type="molecule type" value="Genomic_DNA"/>
</dbReference>
<dbReference type="Proteomes" id="UP000237105">
    <property type="component" value="Unassembled WGS sequence"/>
</dbReference>
<sequence>MSPSSSHMVSKSTKTYPKLSSSTATLSYSSEGDEQNPTSYTINRDLVAKLGSSESFLVDCSPSDVGYSHCRHVETPLAIIDLLQ</sequence>
<reference evidence="3" key="1">
    <citation type="submission" date="2016-06" db="EMBL/GenBank/DDBJ databases">
        <title>Parallel loss of symbiosis genes in relatives of nitrogen-fixing non-legume Parasponia.</title>
        <authorList>
            <person name="Van Velzen R."/>
            <person name="Holmer R."/>
            <person name="Bu F."/>
            <person name="Rutten L."/>
            <person name="Van Zeijl A."/>
            <person name="Liu W."/>
            <person name="Santuari L."/>
            <person name="Cao Q."/>
            <person name="Sharma T."/>
            <person name="Shen D."/>
            <person name="Roswanjaya Y."/>
            <person name="Wardhani T."/>
            <person name="Kalhor M.S."/>
            <person name="Jansen J."/>
            <person name="Van den Hoogen J."/>
            <person name="Gungor B."/>
            <person name="Hartog M."/>
            <person name="Hontelez J."/>
            <person name="Verver J."/>
            <person name="Yang W.-C."/>
            <person name="Schijlen E."/>
            <person name="Repin R."/>
            <person name="Schilthuizen M."/>
            <person name="Schranz E."/>
            <person name="Heidstra R."/>
            <person name="Miyata K."/>
            <person name="Fedorova E."/>
            <person name="Kohlen W."/>
            <person name="Bisseling T."/>
            <person name="Smit S."/>
            <person name="Geurts R."/>
        </authorList>
    </citation>
    <scope>NUCLEOTIDE SEQUENCE [LARGE SCALE GENOMIC DNA]</scope>
    <source>
        <strain evidence="3">cv. WU1-14</strain>
    </source>
</reference>
<feature type="region of interest" description="Disordered" evidence="1">
    <location>
        <begin position="1"/>
        <end position="40"/>
    </location>
</feature>
<evidence type="ECO:0000256" key="1">
    <source>
        <dbReference type="SAM" id="MobiDB-lite"/>
    </source>
</evidence>
<comment type="caution">
    <text evidence="2">The sequence shown here is derived from an EMBL/GenBank/DDBJ whole genome shotgun (WGS) entry which is preliminary data.</text>
</comment>
<proteinExistence type="predicted"/>
<organism evidence="2 3">
    <name type="scientific">Parasponia andersonii</name>
    <name type="common">Sponia andersonii</name>
    <dbReference type="NCBI Taxonomy" id="3476"/>
    <lineage>
        <taxon>Eukaryota</taxon>
        <taxon>Viridiplantae</taxon>
        <taxon>Streptophyta</taxon>
        <taxon>Embryophyta</taxon>
        <taxon>Tracheophyta</taxon>
        <taxon>Spermatophyta</taxon>
        <taxon>Magnoliopsida</taxon>
        <taxon>eudicotyledons</taxon>
        <taxon>Gunneridae</taxon>
        <taxon>Pentapetalae</taxon>
        <taxon>rosids</taxon>
        <taxon>fabids</taxon>
        <taxon>Rosales</taxon>
        <taxon>Cannabaceae</taxon>
        <taxon>Parasponia</taxon>
    </lineage>
</organism>
<evidence type="ECO:0000313" key="2">
    <source>
        <dbReference type="EMBL" id="PON74110.1"/>
    </source>
</evidence>
<gene>
    <name evidence="2" type="ORF">PanWU01x14_053200</name>
</gene>
<name>A0A2P5DLD0_PARAD</name>
<dbReference type="AlphaFoldDB" id="A0A2P5DLD0"/>